<protein>
    <submittedName>
        <fullName evidence="1">Uncharacterized protein</fullName>
    </submittedName>
</protein>
<evidence type="ECO:0000313" key="2">
    <source>
        <dbReference type="Proteomes" id="UP000315295"/>
    </source>
</evidence>
<evidence type="ECO:0000313" key="1">
    <source>
        <dbReference type="EMBL" id="TQD84626.1"/>
    </source>
</evidence>
<dbReference type="EMBL" id="VIEB01000628">
    <property type="protein sequence ID" value="TQD84626.1"/>
    <property type="molecule type" value="Genomic_DNA"/>
</dbReference>
<comment type="caution">
    <text evidence="1">The sequence shown here is derived from an EMBL/GenBank/DDBJ whole genome shotgun (WGS) entry which is preliminary data.</text>
</comment>
<dbReference type="STRING" id="106549.A0A540LDR7"/>
<accession>A0A540LDR7</accession>
<keyword evidence="2" id="KW-1185">Reference proteome</keyword>
<dbReference type="AlphaFoldDB" id="A0A540LDR7"/>
<reference evidence="1 2" key="1">
    <citation type="journal article" date="2019" name="G3 (Bethesda)">
        <title>Sequencing of a Wild Apple (Malus baccata) Genome Unravels the Differences Between Cultivated and Wild Apple Species Regarding Disease Resistance and Cold Tolerance.</title>
        <authorList>
            <person name="Chen X."/>
        </authorList>
    </citation>
    <scope>NUCLEOTIDE SEQUENCE [LARGE SCALE GENOMIC DNA]</scope>
    <source>
        <strain evidence="2">cv. Shandingzi</strain>
        <tissue evidence="1">Leaves</tissue>
    </source>
</reference>
<dbReference type="Proteomes" id="UP000315295">
    <property type="component" value="Unassembled WGS sequence"/>
</dbReference>
<sequence>MRECGTLDSIKGNSSIEYEDRQEMIDLALHNYFGVDRYLARGDIFSICINWSCKSSMCIPCKQRSQDGSDDIYFKVVAMEPSDDPILRVNRSQTALVLGGSVSSAVPPDLLIAEQQGFAPLQGDTVKILASILTLPLCPSALSSKFRVSVLLYGLADTRQQYFFSGILMFSGIWALTKVRHIKLE</sequence>
<proteinExistence type="predicted"/>
<name>A0A540LDR7_MALBA</name>
<gene>
    <name evidence="1" type="ORF">C1H46_029828</name>
</gene>
<organism evidence="1 2">
    <name type="scientific">Malus baccata</name>
    <name type="common">Siberian crab apple</name>
    <name type="synonym">Pyrus baccata</name>
    <dbReference type="NCBI Taxonomy" id="106549"/>
    <lineage>
        <taxon>Eukaryota</taxon>
        <taxon>Viridiplantae</taxon>
        <taxon>Streptophyta</taxon>
        <taxon>Embryophyta</taxon>
        <taxon>Tracheophyta</taxon>
        <taxon>Spermatophyta</taxon>
        <taxon>Magnoliopsida</taxon>
        <taxon>eudicotyledons</taxon>
        <taxon>Gunneridae</taxon>
        <taxon>Pentapetalae</taxon>
        <taxon>rosids</taxon>
        <taxon>fabids</taxon>
        <taxon>Rosales</taxon>
        <taxon>Rosaceae</taxon>
        <taxon>Amygdaloideae</taxon>
        <taxon>Maleae</taxon>
        <taxon>Malus</taxon>
    </lineage>
</organism>